<comment type="caution">
    <text evidence="1">The sequence shown here is derived from an EMBL/GenBank/DDBJ whole genome shotgun (WGS) entry which is preliminary data.</text>
</comment>
<evidence type="ECO:0000313" key="2">
    <source>
        <dbReference type="Proteomes" id="UP001153334"/>
    </source>
</evidence>
<protein>
    <submittedName>
        <fullName evidence="1">Uncharacterized protein</fullName>
    </submittedName>
</protein>
<reference evidence="1" key="1">
    <citation type="submission" date="2022-11" db="EMBL/GenBank/DDBJ databases">
        <title>Genome Sequence of Nemania bipapillata.</title>
        <authorList>
            <person name="Buettner E."/>
        </authorList>
    </citation>
    <scope>NUCLEOTIDE SEQUENCE</scope>
    <source>
        <strain evidence="1">CP14</strain>
    </source>
</reference>
<dbReference type="Proteomes" id="UP001153334">
    <property type="component" value="Unassembled WGS sequence"/>
</dbReference>
<keyword evidence="2" id="KW-1185">Reference proteome</keyword>
<proteinExistence type="predicted"/>
<sequence length="226" mass="26087">MSENRRVTFSPSPPLRGVLKHNEPHPRDSGVGSSSSDHTGSSGSLDEIFTARDYNLQSNNVDALREALADAIKDIDQWKNKYNKKNAELIDTRKSLRETEKLYKASRDHIQQLEERMGNQDVAHQVQNSRIDDLESEVSKWEVKYNNLLVDFDELEYSVNSSILPASSYDFGPRSRREDTDMASRLKERINREQADSFNIAPAARQLFSHNRREKRRRIQLILISL</sequence>
<gene>
    <name evidence="1" type="ORF">ONZ43_g6363</name>
</gene>
<accession>A0ACC2HZZ5</accession>
<organism evidence="1 2">
    <name type="scientific">Nemania bipapillata</name>
    <dbReference type="NCBI Taxonomy" id="110536"/>
    <lineage>
        <taxon>Eukaryota</taxon>
        <taxon>Fungi</taxon>
        <taxon>Dikarya</taxon>
        <taxon>Ascomycota</taxon>
        <taxon>Pezizomycotina</taxon>
        <taxon>Sordariomycetes</taxon>
        <taxon>Xylariomycetidae</taxon>
        <taxon>Xylariales</taxon>
        <taxon>Xylariaceae</taxon>
        <taxon>Nemania</taxon>
    </lineage>
</organism>
<name>A0ACC2HZZ5_9PEZI</name>
<dbReference type="EMBL" id="JAPESX010002244">
    <property type="protein sequence ID" value="KAJ8108642.1"/>
    <property type="molecule type" value="Genomic_DNA"/>
</dbReference>
<evidence type="ECO:0000313" key="1">
    <source>
        <dbReference type="EMBL" id="KAJ8108642.1"/>
    </source>
</evidence>